<dbReference type="Proteomes" id="UP000197138">
    <property type="component" value="Unassembled WGS sequence"/>
</dbReference>
<sequence length="103" mass="11678">MATDLLSPEAPSTKEADRILQSKKCTDKEGVTRPGQHRFEEFLQLEAPSTNLEGDSRGKRKLCYKESLFERQRNENDMQVDDADKAVGSVFRGKLSWSGTRTQ</sequence>
<name>A0A218X5I5_PUNGR</name>
<protein>
    <submittedName>
        <fullName evidence="2">Uncharacterized protein</fullName>
    </submittedName>
</protein>
<dbReference type="Proteomes" id="UP000233551">
    <property type="component" value="Unassembled WGS sequence"/>
</dbReference>
<keyword evidence="5" id="KW-1185">Reference proteome</keyword>
<accession>A0A218X5I5</accession>
<evidence type="ECO:0000313" key="5">
    <source>
        <dbReference type="Proteomes" id="UP000233551"/>
    </source>
</evidence>
<feature type="compositionally biased region" description="Basic and acidic residues" evidence="1">
    <location>
        <begin position="12"/>
        <end position="35"/>
    </location>
</feature>
<gene>
    <name evidence="2" type="ORF">CDL15_Pgr006234</name>
    <name evidence="3" type="ORF">CRG98_005748</name>
</gene>
<evidence type="ECO:0000313" key="2">
    <source>
        <dbReference type="EMBL" id="OWM79930.1"/>
    </source>
</evidence>
<evidence type="ECO:0000313" key="4">
    <source>
        <dbReference type="Proteomes" id="UP000197138"/>
    </source>
</evidence>
<evidence type="ECO:0000256" key="1">
    <source>
        <dbReference type="SAM" id="MobiDB-lite"/>
    </source>
</evidence>
<evidence type="ECO:0000313" key="3">
    <source>
        <dbReference type="EMBL" id="PKI73878.1"/>
    </source>
</evidence>
<dbReference type="AlphaFoldDB" id="A0A218X5I5"/>
<proteinExistence type="predicted"/>
<reference evidence="4" key="1">
    <citation type="journal article" date="2017" name="Plant J.">
        <title>The pomegranate (Punica granatum L.) genome and the genomics of punicalagin biosynthesis.</title>
        <authorList>
            <person name="Qin G."/>
            <person name="Xu C."/>
            <person name="Ming R."/>
            <person name="Tang H."/>
            <person name="Guyot R."/>
            <person name="Kramer E.M."/>
            <person name="Hu Y."/>
            <person name="Yi X."/>
            <person name="Qi Y."/>
            <person name="Xu X."/>
            <person name="Gao Z."/>
            <person name="Pan H."/>
            <person name="Jian J."/>
            <person name="Tian Y."/>
            <person name="Yue Z."/>
            <person name="Xu Y."/>
        </authorList>
    </citation>
    <scope>NUCLEOTIDE SEQUENCE [LARGE SCALE GENOMIC DNA]</scope>
    <source>
        <strain evidence="4">cv. Dabenzi</strain>
    </source>
</reference>
<organism evidence="2 4">
    <name type="scientific">Punica granatum</name>
    <name type="common">Pomegranate</name>
    <dbReference type="NCBI Taxonomy" id="22663"/>
    <lineage>
        <taxon>Eukaryota</taxon>
        <taxon>Viridiplantae</taxon>
        <taxon>Streptophyta</taxon>
        <taxon>Embryophyta</taxon>
        <taxon>Tracheophyta</taxon>
        <taxon>Spermatophyta</taxon>
        <taxon>Magnoliopsida</taxon>
        <taxon>eudicotyledons</taxon>
        <taxon>Gunneridae</taxon>
        <taxon>Pentapetalae</taxon>
        <taxon>rosids</taxon>
        <taxon>malvids</taxon>
        <taxon>Myrtales</taxon>
        <taxon>Lythraceae</taxon>
        <taxon>Punica</taxon>
    </lineage>
</organism>
<feature type="region of interest" description="Disordered" evidence="1">
    <location>
        <begin position="1"/>
        <end position="35"/>
    </location>
</feature>
<dbReference type="EMBL" id="MTKT01002371">
    <property type="protein sequence ID" value="OWM79930.1"/>
    <property type="molecule type" value="Genomic_DNA"/>
</dbReference>
<dbReference type="EMBL" id="PGOL01000249">
    <property type="protein sequence ID" value="PKI73878.1"/>
    <property type="molecule type" value="Genomic_DNA"/>
</dbReference>
<comment type="caution">
    <text evidence="2">The sequence shown here is derived from an EMBL/GenBank/DDBJ whole genome shotgun (WGS) entry which is preliminary data.</text>
</comment>
<reference evidence="2" key="2">
    <citation type="submission" date="2017-06" db="EMBL/GenBank/DDBJ databases">
        <title>The pomegranate genome and the genomics of punicalagin biosynthesis.</title>
        <authorList>
            <person name="Xu C."/>
        </authorList>
    </citation>
    <scope>NUCLEOTIDE SEQUENCE [LARGE SCALE GENOMIC DNA]</scope>
    <source>
        <tissue evidence="2">Fresh leaf</tissue>
    </source>
</reference>
<reference evidence="3 5" key="3">
    <citation type="submission" date="2017-11" db="EMBL/GenBank/DDBJ databases">
        <title>De-novo sequencing of pomegranate (Punica granatum L.) genome.</title>
        <authorList>
            <person name="Akparov Z."/>
            <person name="Amiraslanov A."/>
            <person name="Hajiyeva S."/>
            <person name="Abbasov M."/>
            <person name="Kaur K."/>
            <person name="Hamwieh A."/>
            <person name="Solovyev V."/>
            <person name="Salamov A."/>
            <person name="Braich B."/>
            <person name="Kosarev P."/>
            <person name="Mahmoud A."/>
            <person name="Hajiyev E."/>
            <person name="Babayeva S."/>
            <person name="Izzatullayeva V."/>
            <person name="Mammadov A."/>
            <person name="Mammadov A."/>
            <person name="Sharifova S."/>
            <person name="Ojaghi J."/>
            <person name="Eynullazada K."/>
            <person name="Bayramov B."/>
            <person name="Abdulazimova A."/>
            <person name="Shahmuradov I."/>
        </authorList>
    </citation>
    <scope>NUCLEOTIDE SEQUENCE [LARGE SCALE GENOMIC DNA]</scope>
    <source>
        <strain evidence="3">AG2017</strain>
        <strain evidence="5">cv. AG2017</strain>
        <tissue evidence="3">Leaf</tissue>
    </source>
</reference>